<sequence>MALRAYSFLAVLLTVSLWANGQVRWPFGIYGLPKAKTGCPDAIWKEGWRRQDLDEKTNTSSNIHMDVQIENNGNIKRSFCVKTMKNAGTNEWPKGFYCIYKGNNSACPTRMTQGAVQWDDKDILNVNQHGGTLPDGVYDSNTKINYCCQNMGRWFDPIRLPIHRPFYLLPHNSSTLPRCQLVKWAVSRLEYIDYDTVDIRSADKSSGDHVFLEHISSSSISPLPSTFLRVHYCYYEGCRYKMNTNEGVFGSLNDNPQLDKCSWSIEVEKSHVISIEFTQLQLPKCRESYLAVYDGVNEKAPRLEKYCDSKTQKNRIVSSGNKVFVILKSLTPQKDFSRQPKFEVKYIAQRSSGFTPRLTKPPFNTKPTEQSDSDSETALIVSLVVVLIFILVIVLLVIFRAKVIHFLENLCYKANEQSQEQTEGKGEPTIASRPSTKNNVEVSPHDYNVNGHDEAELQYVDIVEAGQQNINESHYTDLETVRNDPENIYQSLEHKRNDIAPENVQNMDDLYENLA</sequence>
<evidence type="ECO:0000313" key="3">
    <source>
        <dbReference type="EMBL" id="CAB3996678.1"/>
    </source>
</evidence>
<comment type="caution">
    <text evidence="2">Lacks conserved residue(s) required for the propagation of feature annotation.</text>
</comment>
<protein>
    <submittedName>
        <fullName evidence="3">Uncharacterized protein</fullName>
    </submittedName>
</protein>
<dbReference type="InterPro" id="IPR035914">
    <property type="entry name" value="Sperma_CUB_dom_sf"/>
</dbReference>
<keyword evidence="1" id="KW-1015">Disulfide bond</keyword>
<dbReference type="EMBL" id="CACRXK020002924">
    <property type="protein sequence ID" value="CAB3996678.1"/>
    <property type="molecule type" value="Genomic_DNA"/>
</dbReference>
<dbReference type="Pfam" id="PF16977">
    <property type="entry name" value="ApeC"/>
    <property type="match status" value="1"/>
</dbReference>
<dbReference type="SMART" id="SM00042">
    <property type="entry name" value="CUB"/>
    <property type="match status" value="1"/>
</dbReference>
<evidence type="ECO:0000256" key="1">
    <source>
        <dbReference type="ARBA" id="ARBA00023157"/>
    </source>
</evidence>
<reference evidence="3" key="1">
    <citation type="submission" date="2020-04" db="EMBL/GenBank/DDBJ databases">
        <authorList>
            <person name="Alioto T."/>
            <person name="Alioto T."/>
            <person name="Gomez Garrido J."/>
        </authorList>
    </citation>
    <scope>NUCLEOTIDE SEQUENCE</scope>
    <source>
        <strain evidence="3">A484AB</strain>
    </source>
</reference>
<evidence type="ECO:0000313" key="4">
    <source>
        <dbReference type="Proteomes" id="UP001152795"/>
    </source>
</evidence>
<dbReference type="PANTHER" id="PTHR19324:SF33">
    <property type="entry name" value="MUCIN-5AC"/>
    <property type="match status" value="1"/>
</dbReference>
<dbReference type="PANTHER" id="PTHR19324">
    <property type="entry name" value="PERFORIN-LIKE PROTEIN 1"/>
    <property type="match status" value="1"/>
</dbReference>
<gene>
    <name evidence="3" type="ORF">PACLA_8A040881</name>
</gene>
<dbReference type="Pfam" id="PF00431">
    <property type="entry name" value="CUB"/>
    <property type="match status" value="1"/>
</dbReference>
<dbReference type="OrthoDB" id="5954510at2759"/>
<name>A0A7D9I171_PARCT</name>
<dbReference type="Proteomes" id="UP001152795">
    <property type="component" value="Unassembled WGS sequence"/>
</dbReference>
<comment type="caution">
    <text evidence="3">The sequence shown here is derived from an EMBL/GenBank/DDBJ whole genome shotgun (WGS) entry which is preliminary data.</text>
</comment>
<dbReference type="Gene3D" id="2.60.120.290">
    <property type="entry name" value="Spermadhesin, CUB domain"/>
    <property type="match status" value="1"/>
</dbReference>
<dbReference type="SUPFAM" id="SSF49854">
    <property type="entry name" value="Spermadhesin, CUB domain"/>
    <property type="match status" value="1"/>
</dbReference>
<dbReference type="InterPro" id="IPR031569">
    <property type="entry name" value="ApeC"/>
</dbReference>
<dbReference type="CDD" id="cd00041">
    <property type="entry name" value="CUB"/>
    <property type="match status" value="1"/>
</dbReference>
<dbReference type="PROSITE" id="PS01180">
    <property type="entry name" value="CUB"/>
    <property type="match status" value="1"/>
</dbReference>
<accession>A0A7D9I171</accession>
<organism evidence="3 4">
    <name type="scientific">Paramuricea clavata</name>
    <name type="common">Red gorgonian</name>
    <name type="synonym">Violescent sea-whip</name>
    <dbReference type="NCBI Taxonomy" id="317549"/>
    <lineage>
        <taxon>Eukaryota</taxon>
        <taxon>Metazoa</taxon>
        <taxon>Cnidaria</taxon>
        <taxon>Anthozoa</taxon>
        <taxon>Octocorallia</taxon>
        <taxon>Malacalcyonacea</taxon>
        <taxon>Plexauridae</taxon>
        <taxon>Paramuricea</taxon>
    </lineage>
</organism>
<proteinExistence type="predicted"/>
<keyword evidence="4" id="KW-1185">Reference proteome</keyword>
<dbReference type="AlphaFoldDB" id="A0A7D9I171"/>
<dbReference type="InterPro" id="IPR000859">
    <property type="entry name" value="CUB_dom"/>
</dbReference>
<evidence type="ECO:0000256" key="2">
    <source>
        <dbReference type="PROSITE-ProRule" id="PRU00059"/>
    </source>
</evidence>